<dbReference type="PANTHER" id="PTHR47424">
    <property type="entry name" value="REGULATORY PROTEIN GAL4"/>
    <property type="match status" value="1"/>
</dbReference>
<dbReference type="CDD" id="cd00067">
    <property type="entry name" value="GAL4"/>
    <property type="match status" value="1"/>
</dbReference>
<evidence type="ECO:0000256" key="1">
    <source>
        <dbReference type="ARBA" id="ARBA00022723"/>
    </source>
</evidence>
<dbReference type="AlphaFoldDB" id="A0AAI8YT12"/>
<dbReference type="GO" id="GO:0000435">
    <property type="term" value="P:positive regulation of transcription from RNA polymerase II promoter by galactose"/>
    <property type="evidence" value="ECO:0007669"/>
    <property type="project" value="TreeGrafter"/>
</dbReference>
<sequence>MDSSSSHHHQQPEKRRRLERVSAACDLCKTRKVKCNGQLPCSYCQRKNRADTCSFSTPRTRGEGPAVRVSPTAGNTPVNGLLGGPTPQPSREQAGSDPSLRTDFEPDRGAGYGPELSPTGSRDGHHEDTAVPLEARLLRDAQGKAIFIGDCAPLSFLQTVRHLIASELDPHEFPAQTARDSVIEVAQPAAVEEQQASTIAVPAFSDVEPLFRQYLIATNGLVDLFDRDKLLADLQSWASGMAASKQGVVLATCYLVFAIGAQESDETKAEIWLKHSQAMLLQNMCSSMTVATVQGFALLAVYMLRAFQPNAAYLYFALASRTGYAIGLHRSEVNASFGPDVHALRDRDRIWKSLRVVDMLISNILGRPPSTSDVDCTVKYGGVSEATATPAHVLDASVHIFMIIERVVVEVYSRKRISLRIANYVSHQLKGWASRWVRPFREAINTRNENAASQEVLVGACQNLCSYFYGIMLLTRPFLIYDLYEYLGVSLRAPGTQAENKEKRRFADAALDAAAAFVETVQTAIKARQMPTRMPLVVSWLFTTSLVLAVGILGRSGLSLEDNCRASIRCLDYFAKVDPHAHQYSAIVHALLKTTTQHVKKREDEMHSQRKQASSQLFGLFPDEPDQQDAEEPPTASAEVQQHLHTTLSNQYLSSSSVAAPSDWNMYDADFFALPWVDENDLGLQDFLQPGRHTLDGSLADIPLFPMYDQSAHGTGGDF</sequence>
<feature type="region of interest" description="Disordered" evidence="5">
    <location>
        <begin position="619"/>
        <end position="639"/>
    </location>
</feature>
<gene>
    <name evidence="7" type="ORF">LECACI_7A001440</name>
</gene>
<evidence type="ECO:0000256" key="2">
    <source>
        <dbReference type="ARBA" id="ARBA00023015"/>
    </source>
</evidence>
<dbReference type="GO" id="GO:0006351">
    <property type="term" value="P:DNA-templated transcription"/>
    <property type="evidence" value="ECO:0007669"/>
    <property type="project" value="InterPro"/>
</dbReference>
<feature type="domain" description="Zn(2)-C6 fungal-type" evidence="6">
    <location>
        <begin position="24"/>
        <end position="55"/>
    </location>
</feature>
<feature type="compositionally biased region" description="Basic residues" evidence="5">
    <location>
        <begin position="1"/>
        <end position="18"/>
    </location>
</feature>
<dbReference type="SMART" id="SM00066">
    <property type="entry name" value="GAL4"/>
    <property type="match status" value="1"/>
</dbReference>
<dbReference type="GO" id="GO:0005634">
    <property type="term" value="C:nucleus"/>
    <property type="evidence" value="ECO:0007669"/>
    <property type="project" value="TreeGrafter"/>
</dbReference>
<dbReference type="InterPro" id="IPR001138">
    <property type="entry name" value="Zn2Cys6_DnaBD"/>
</dbReference>
<proteinExistence type="predicted"/>
<dbReference type="InterPro" id="IPR007219">
    <property type="entry name" value="XnlR_reg_dom"/>
</dbReference>
<evidence type="ECO:0000256" key="4">
    <source>
        <dbReference type="ARBA" id="ARBA00023242"/>
    </source>
</evidence>
<dbReference type="SUPFAM" id="SSF57701">
    <property type="entry name" value="Zn2/Cys6 DNA-binding domain"/>
    <property type="match status" value="1"/>
</dbReference>
<keyword evidence="8" id="KW-1185">Reference proteome</keyword>
<evidence type="ECO:0000259" key="6">
    <source>
        <dbReference type="PROSITE" id="PS50048"/>
    </source>
</evidence>
<accession>A0AAI8YT12</accession>
<feature type="region of interest" description="Disordered" evidence="5">
    <location>
        <begin position="52"/>
        <end position="127"/>
    </location>
</feature>
<dbReference type="PANTHER" id="PTHR47424:SF9">
    <property type="entry name" value="TAH-2"/>
    <property type="match status" value="1"/>
</dbReference>
<evidence type="ECO:0000256" key="5">
    <source>
        <dbReference type="SAM" id="MobiDB-lite"/>
    </source>
</evidence>
<comment type="caution">
    <text evidence="7">The sequence shown here is derived from an EMBL/GenBank/DDBJ whole genome shotgun (WGS) entry which is preliminary data.</text>
</comment>
<protein>
    <submittedName>
        <fullName evidence="7">Related to positive regulator of PUT (Proline utilization) genes</fullName>
    </submittedName>
</protein>
<dbReference type="InterPro" id="IPR051127">
    <property type="entry name" value="Fungal_SecMet_Regulators"/>
</dbReference>
<reference evidence="7" key="1">
    <citation type="submission" date="2023-11" db="EMBL/GenBank/DDBJ databases">
        <authorList>
            <person name="Alioto T."/>
            <person name="Alioto T."/>
            <person name="Gomez Garrido J."/>
        </authorList>
    </citation>
    <scope>NUCLEOTIDE SEQUENCE</scope>
</reference>
<keyword evidence="3" id="KW-0804">Transcription</keyword>
<dbReference type="Pfam" id="PF04082">
    <property type="entry name" value="Fungal_trans"/>
    <property type="match status" value="1"/>
</dbReference>
<dbReference type="PROSITE" id="PS00463">
    <property type="entry name" value="ZN2_CY6_FUNGAL_1"/>
    <property type="match status" value="1"/>
</dbReference>
<evidence type="ECO:0000313" key="8">
    <source>
        <dbReference type="Proteomes" id="UP001296104"/>
    </source>
</evidence>
<dbReference type="Proteomes" id="UP001296104">
    <property type="component" value="Unassembled WGS sequence"/>
</dbReference>
<keyword evidence="4" id="KW-0539">Nucleus</keyword>
<dbReference type="GO" id="GO:0000978">
    <property type="term" value="F:RNA polymerase II cis-regulatory region sequence-specific DNA binding"/>
    <property type="evidence" value="ECO:0007669"/>
    <property type="project" value="TreeGrafter"/>
</dbReference>
<feature type="compositionally biased region" description="Acidic residues" evidence="5">
    <location>
        <begin position="623"/>
        <end position="632"/>
    </location>
</feature>
<dbReference type="CDD" id="cd12148">
    <property type="entry name" value="fungal_TF_MHR"/>
    <property type="match status" value="1"/>
</dbReference>
<keyword evidence="2" id="KW-0805">Transcription regulation</keyword>
<keyword evidence="1" id="KW-0479">Metal-binding</keyword>
<dbReference type="GO" id="GO:0008270">
    <property type="term" value="F:zinc ion binding"/>
    <property type="evidence" value="ECO:0007669"/>
    <property type="project" value="InterPro"/>
</dbReference>
<dbReference type="Pfam" id="PF00172">
    <property type="entry name" value="Zn_clus"/>
    <property type="match status" value="1"/>
</dbReference>
<organism evidence="7 8">
    <name type="scientific">Lecanosticta acicola</name>
    <dbReference type="NCBI Taxonomy" id="111012"/>
    <lineage>
        <taxon>Eukaryota</taxon>
        <taxon>Fungi</taxon>
        <taxon>Dikarya</taxon>
        <taxon>Ascomycota</taxon>
        <taxon>Pezizomycotina</taxon>
        <taxon>Dothideomycetes</taxon>
        <taxon>Dothideomycetidae</taxon>
        <taxon>Mycosphaerellales</taxon>
        <taxon>Mycosphaerellaceae</taxon>
        <taxon>Lecanosticta</taxon>
    </lineage>
</organism>
<feature type="region of interest" description="Disordered" evidence="5">
    <location>
        <begin position="1"/>
        <end position="20"/>
    </location>
</feature>
<name>A0AAI8YT12_9PEZI</name>
<dbReference type="GO" id="GO:0000981">
    <property type="term" value="F:DNA-binding transcription factor activity, RNA polymerase II-specific"/>
    <property type="evidence" value="ECO:0007669"/>
    <property type="project" value="InterPro"/>
</dbReference>
<evidence type="ECO:0000313" key="7">
    <source>
        <dbReference type="EMBL" id="CAK3837372.1"/>
    </source>
</evidence>
<dbReference type="EMBL" id="CAVMBE010000005">
    <property type="protein sequence ID" value="CAK3837372.1"/>
    <property type="molecule type" value="Genomic_DNA"/>
</dbReference>
<dbReference type="Gene3D" id="4.10.240.10">
    <property type="entry name" value="Zn(2)-C6 fungal-type DNA-binding domain"/>
    <property type="match status" value="1"/>
</dbReference>
<dbReference type="SMART" id="SM00906">
    <property type="entry name" value="Fungal_trans"/>
    <property type="match status" value="1"/>
</dbReference>
<dbReference type="PROSITE" id="PS50048">
    <property type="entry name" value="ZN2_CY6_FUNGAL_2"/>
    <property type="match status" value="1"/>
</dbReference>
<dbReference type="InterPro" id="IPR036864">
    <property type="entry name" value="Zn2-C6_fun-type_DNA-bd_sf"/>
</dbReference>
<evidence type="ECO:0000256" key="3">
    <source>
        <dbReference type="ARBA" id="ARBA00023163"/>
    </source>
</evidence>